<protein>
    <recommendedName>
        <fullName evidence="6">Diphthamide biosynthesis protein 4</fullName>
    </recommendedName>
</protein>
<evidence type="ECO:0000313" key="16">
    <source>
        <dbReference type="Proteomes" id="UP001358417"/>
    </source>
</evidence>
<evidence type="ECO:0000313" key="15">
    <source>
        <dbReference type="EMBL" id="KAK5049552.1"/>
    </source>
</evidence>
<dbReference type="GO" id="GO:0017183">
    <property type="term" value="P:protein histidyl modification to diphthamide"/>
    <property type="evidence" value="ECO:0007669"/>
    <property type="project" value="InterPro"/>
</dbReference>
<dbReference type="InterPro" id="IPR036869">
    <property type="entry name" value="J_dom_sf"/>
</dbReference>
<comment type="pathway">
    <text evidence="4">Protein modification; peptidyl-diphthamide biosynthesis.</text>
</comment>
<evidence type="ECO:0000256" key="9">
    <source>
        <dbReference type="ARBA" id="ARBA00022833"/>
    </source>
</evidence>
<proteinExistence type="inferred from homology"/>
<evidence type="ECO:0000256" key="7">
    <source>
        <dbReference type="ARBA" id="ARBA00022490"/>
    </source>
</evidence>
<evidence type="ECO:0000259" key="14">
    <source>
        <dbReference type="PROSITE" id="PS51074"/>
    </source>
</evidence>
<evidence type="ECO:0000256" key="8">
    <source>
        <dbReference type="ARBA" id="ARBA00022723"/>
    </source>
</evidence>
<feature type="domain" description="J" evidence="13">
    <location>
        <begin position="25"/>
        <end position="115"/>
    </location>
</feature>
<evidence type="ECO:0000256" key="3">
    <source>
        <dbReference type="ARBA" id="ARBA00004496"/>
    </source>
</evidence>
<dbReference type="GO" id="GO:0005737">
    <property type="term" value="C:cytoplasm"/>
    <property type="evidence" value="ECO:0007669"/>
    <property type="project" value="UniProtKB-SubCell"/>
</dbReference>
<comment type="subcellular location">
    <subcellularLocation>
        <location evidence="3">Cytoplasm</location>
    </subcellularLocation>
    <subcellularLocation>
        <location evidence="2">Nucleus</location>
    </subcellularLocation>
</comment>
<evidence type="ECO:0000256" key="4">
    <source>
        <dbReference type="ARBA" id="ARBA00005156"/>
    </source>
</evidence>
<evidence type="ECO:0000256" key="12">
    <source>
        <dbReference type="SAM" id="MobiDB-lite"/>
    </source>
</evidence>
<keyword evidence="9" id="KW-0862">Zinc</keyword>
<evidence type="ECO:0000256" key="2">
    <source>
        <dbReference type="ARBA" id="ARBA00004123"/>
    </source>
</evidence>
<dbReference type="GeneID" id="89972659"/>
<dbReference type="PROSITE" id="PS50076">
    <property type="entry name" value="DNAJ_2"/>
    <property type="match status" value="1"/>
</dbReference>
<dbReference type="Gene3D" id="3.10.660.10">
    <property type="entry name" value="DPH Zinc finger"/>
    <property type="match status" value="1"/>
</dbReference>
<accession>A0AAV9N9C3</accession>
<dbReference type="Proteomes" id="UP001358417">
    <property type="component" value="Unassembled WGS sequence"/>
</dbReference>
<gene>
    <name evidence="15" type="ORF">LTR84_004481</name>
</gene>
<dbReference type="SMART" id="SM00271">
    <property type="entry name" value="DnaJ"/>
    <property type="match status" value="1"/>
</dbReference>
<dbReference type="PROSITE" id="PS51074">
    <property type="entry name" value="DPH_MB"/>
    <property type="match status" value="1"/>
</dbReference>
<dbReference type="RefSeq" id="XP_064704597.1">
    <property type="nucleotide sequence ID" value="XM_064848058.1"/>
</dbReference>
<keyword evidence="7" id="KW-0963">Cytoplasm</keyword>
<comment type="function">
    <text evidence="1">Required for the first step of diphthamide biosynthesis, the transfer of 3-amino-3-carboxypropyl from S-adenosyl-L-methionine to a histidine residue. Diphthamide is a post-translational modification of histidine which occurs in elongation factor 2.</text>
</comment>
<feature type="compositionally biased region" description="Polar residues" evidence="12">
    <location>
        <begin position="65"/>
        <end position="89"/>
    </location>
</feature>
<comment type="similarity">
    <text evidence="5">Belongs to the DPH4 family.</text>
</comment>
<dbReference type="InterPro" id="IPR036671">
    <property type="entry name" value="DPH_MB_sf"/>
</dbReference>
<evidence type="ECO:0000256" key="6">
    <source>
        <dbReference type="ARBA" id="ARBA00021797"/>
    </source>
</evidence>
<evidence type="ECO:0000259" key="13">
    <source>
        <dbReference type="PROSITE" id="PS50076"/>
    </source>
</evidence>
<dbReference type="GO" id="GO:0005634">
    <property type="term" value="C:nucleus"/>
    <property type="evidence" value="ECO:0007669"/>
    <property type="project" value="UniProtKB-SubCell"/>
</dbReference>
<evidence type="ECO:0000256" key="10">
    <source>
        <dbReference type="ARBA" id="ARBA00023004"/>
    </source>
</evidence>
<evidence type="ECO:0000256" key="5">
    <source>
        <dbReference type="ARBA" id="ARBA00006169"/>
    </source>
</evidence>
<reference evidence="15 16" key="1">
    <citation type="submission" date="2023-08" db="EMBL/GenBank/DDBJ databases">
        <title>Black Yeasts Isolated from many extreme environments.</title>
        <authorList>
            <person name="Coleine C."/>
            <person name="Stajich J.E."/>
            <person name="Selbmann L."/>
        </authorList>
    </citation>
    <scope>NUCLEOTIDE SEQUENCE [LARGE SCALE GENOMIC DNA]</scope>
    <source>
        <strain evidence="15 16">CCFEE 5792</strain>
    </source>
</reference>
<dbReference type="SUPFAM" id="SSF46565">
    <property type="entry name" value="Chaperone J-domain"/>
    <property type="match status" value="1"/>
</dbReference>
<feature type="domain" description="DPH-type MB" evidence="14">
    <location>
        <begin position="131"/>
        <end position="193"/>
    </location>
</feature>
<keyword evidence="10" id="KW-0408">Iron</keyword>
<dbReference type="EMBL" id="JAVRRD010000019">
    <property type="protein sequence ID" value="KAK5049552.1"/>
    <property type="molecule type" value="Genomic_DNA"/>
</dbReference>
<dbReference type="Pfam" id="PF05207">
    <property type="entry name" value="Zn_ribbon_CSL"/>
    <property type="match status" value="1"/>
</dbReference>
<dbReference type="GO" id="GO:0046872">
    <property type="term" value="F:metal ion binding"/>
    <property type="evidence" value="ECO:0007669"/>
    <property type="project" value="UniProtKB-KW"/>
</dbReference>
<evidence type="ECO:0000256" key="1">
    <source>
        <dbReference type="ARBA" id="ARBA00003474"/>
    </source>
</evidence>
<dbReference type="SUPFAM" id="SSF144217">
    <property type="entry name" value="CSL zinc finger"/>
    <property type="match status" value="1"/>
</dbReference>
<dbReference type="InterPro" id="IPR007872">
    <property type="entry name" value="DPH_MB_dom"/>
</dbReference>
<dbReference type="InterPro" id="IPR001623">
    <property type="entry name" value="DnaJ_domain"/>
</dbReference>
<name>A0AAV9N9C3_9EURO</name>
<evidence type="ECO:0000256" key="11">
    <source>
        <dbReference type="ARBA" id="ARBA00023242"/>
    </source>
</evidence>
<dbReference type="CDD" id="cd06257">
    <property type="entry name" value="DnaJ"/>
    <property type="match status" value="1"/>
</dbReference>
<keyword evidence="11" id="KW-0539">Nucleus</keyword>
<feature type="region of interest" description="Disordered" evidence="12">
    <location>
        <begin position="63"/>
        <end position="89"/>
    </location>
</feature>
<dbReference type="AlphaFoldDB" id="A0AAV9N9C3"/>
<dbReference type="InterPro" id="IPR044248">
    <property type="entry name" value="DPH3/4-like"/>
</dbReference>
<dbReference type="Gene3D" id="1.10.287.110">
    <property type="entry name" value="DnaJ domain"/>
    <property type="match status" value="1"/>
</dbReference>
<comment type="caution">
    <text evidence="15">The sequence shown here is derived from an EMBL/GenBank/DDBJ whole genome shotgun (WGS) entry which is preliminary data.</text>
</comment>
<keyword evidence="16" id="KW-1185">Reference proteome</keyword>
<dbReference type="PANTHER" id="PTHR21454">
    <property type="entry name" value="DPH3 HOMOLOG-RELATED"/>
    <property type="match status" value="1"/>
</dbReference>
<dbReference type="PANTHER" id="PTHR21454:SF46">
    <property type="entry name" value="DIPHTHAMIDE BIOSYNTHESIS PROTEIN 4"/>
    <property type="match status" value="1"/>
</dbReference>
<keyword evidence="8" id="KW-0479">Metal-binding</keyword>
<organism evidence="15 16">
    <name type="scientific">Exophiala bonariae</name>
    <dbReference type="NCBI Taxonomy" id="1690606"/>
    <lineage>
        <taxon>Eukaryota</taxon>
        <taxon>Fungi</taxon>
        <taxon>Dikarya</taxon>
        <taxon>Ascomycota</taxon>
        <taxon>Pezizomycotina</taxon>
        <taxon>Eurotiomycetes</taxon>
        <taxon>Chaetothyriomycetidae</taxon>
        <taxon>Chaetothyriales</taxon>
        <taxon>Herpotrichiellaceae</taxon>
        <taxon>Exophiala</taxon>
    </lineage>
</organism>
<sequence>MCEPTTTPPIDQAACAVGDGHNLYTYYDILQIPPSTEWNLHYVDELKRAYRRALLVHHPDKIPNTVESVDKSNGNNKPQAPSLSTQPPNYSIDEITTAYKVLSNANKRAAYDEALRRNETDQRGQSGTHIGVEVFDLEDMAYDDDKEIWSRSCRCGDERGYMVAVDDLEKESQHGEIFVGCLGCSLFIKVMFAVEGD</sequence>